<dbReference type="Gene3D" id="3.40.1190.10">
    <property type="entry name" value="Mur-like, catalytic domain"/>
    <property type="match status" value="1"/>
</dbReference>
<comment type="function">
    <text evidence="9 10">Cell wall formation. Catalyzes the addition of glutamate to the nucleotide precursor UDP-N-acetylmuramoyl-L-alanine (UMA).</text>
</comment>
<dbReference type="InterPro" id="IPR005762">
    <property type="entry name" value="MurD"/>
</dbReference>
<comment type="catalytic activity">
    <reaction evidence="9 10">
        <text>UDP-N-acetyl-alpha-D-muramoyl-L-alanine + D-glutamate + ATP = UDP-N-acetyl-alpha-D-muramoyl-L-alanyl-D-glutamate + ADP + phosphate + H(+)</text>
        <dbReference type="Rhea" id="RHEA:16429"/>
        <dbReference type="ChEBI" id="CHEBI:15378"/>
        <dbReference type="ChEBI" id="CHEBI:29986"/>
        <dbReference type="ChEBI" id="CHEBI:30616"/>
        <dbReference type="ChEBI" id="CHEBI:43474"/>
        <dbReference type="ChEBI" id="CHEBI:83898"/>
        <dbReference type="ChEBI" id="CHEBI:83900"/>
        <dbReference type="ChEBI" id="CHEBI:456216"/>
        <dbReference type="EC" id="6.3.2.9"/>
    </reaction>
</comment>
<dbReference type="GO" id="GO:0009252">
    <property type="term" value="P:peptidoglycan biosynthetic process"/>
    <property type="evidence" value="ECO:0007669"/>
    <property type="project" value="UniProtKB-UniRule"/>
</dbReference>
<dbReference type="GO" id="GO:0071555">
    <property type="term" value="P:cell wall organization"/>
    <property type="evidence" value="ECO:0007669"/>
    <property type="project" value="UniProtKB-KW"/>
</dbReference>
<protein>
    <recommendedName>
        <fullName evidence="9 10">UDP-N-acetylmuramoylalanine--D-glutamate ligase</fullName>
        <ecNumber evidence="9 10">6.3.2.9</ecNumber>
    </recommendedName>
    <alternativeName>
        <fullName evidence="9">D-glutamic acid-adding enzyme</fullName>
    </alternativeName>
    <alternativeName>
        <fullName evidence="9">UDP-N-acetylmuramoyl-L-alanyl-D-glutamate synthetase</fullName>
    </alternativeName>
</protein>
<comment type="subcellular location">
    <subcellularLocation>
        <location evidence="1 9 10">Cytoplasm</location>
    </subcellularLocation>
</comment>
<evidence type="ECO:0000256" key="10">
    <source>
        <dbReference type="RuleBase" id="RU003664"/>
    </source>
</evidence>
<dbReference type="InterPro" id="IPR018109">
    <property type="entry name" value="Folylpolyglutamate_synth_CS"/>
</dbReference>
<keyword evidence="6 9" id="KW-0547">Nucleotide-binding</keyword>
<keyword evidence="9 10" id="KW-0573">Peptidoglycan synthesis</keyword>
<evidence type="ECO:0000256" key="8">
    <source>
        <dbReference type="ARBA" id="ARBA00023306"/>
    </source>
</evidence>
<dbReference type="NCBIfam" id="TIGR01087">
    <property type="entry name" value="murD"/>
    <property type="match status" value="1"/>
</dbReference>
<reference evidence="13" key="1">
    <citation type="submission" date="2006-05" db="EMBL/GenBank/DDBJ databases">
        <title>Annotation of the draft genome assembly of Desulfuromonas acetoxidans DSM 684.</title>
        <authorList>
            <consortium name="US DOE Joint Genome Institute (JGI-ORNL)"/>
            <person name="Larimer F."/>
            <person name="Land M."/>
            <person name="Hauser L."/>
        </authorList>
    </citation>
    <scope>NUCLEOTIDE SEQUENCE [LARGE SCALE GENOMIC DNA]</scope>
    <source>
        <strain evidence="13">DSM 684</strain>
    </source>
</reference>
<organism evidence="13 14">
    <name type="scientific">Desulfuromonas acetoxidans (strain DSM 684 / 11070)</name>
    <dbReference type="NCBI Taxonomy" id="281689"/>
    <lineage>
        <taxon>Bacteria</taxon>
        <taxon>Pseudomonadati</taxon>
        <taxon>Thermodesulfobacteriota</taxon>
        <taxon>Desulfuromonadia</taxon>
        <taxon>Desulfuromonadales</taxon>
        <taxon>Desulfuromonadaceae</taxon>
        <taxon>Desulfuromonas</taxon>
    </lineage>
</organism>
<feature type="binding site" evidence="9">
    <location>
        <begin position="114"/>
        <end position="120"/>
    </location>
    <ligand>
        <name>ATP</name>
        <dbReference type="ChEBI" id="CHEBI:30616"/>
    </ligand>
</feature>
<dbReference type="Pfam" id="PF02875">
    <property type="entry name" value="Mur_ligase_C"/>
    <property type="match status" value="1"/>
</dbReference>
<evidence type="ECO:0000259" key="11">
    <source>
        <dbReference type="Pfam" id="PF02875"/>
    </source>
</evidence>
<dbReference type="PANTHER" id="PTHR43692:SF1">
    <property type="entry name" value="UDP-N-ACETYLMURAMOYLALANINE--D-GLUTAMATE LIGASE"/>
    <property type="match status" value="1"/>
</dbReference>
<dbReference type="InterPro" id="IPR013221">
    <property type="entry name" value="Mur_ligase_cen"/>
</dbReference>
<dbReference type="EC" id="6.3.2.9" evidence="9 10"/>
<evidence type="ECO:0000256" key="4">
    <source>
        <dbReference type="ARBA" id="ARBA00022598"/>
    </source>
</evidence>
<dbReference type="GO" id="GO:0051301">
    <property type="term" value="P:cell division"/>
    <property type="evidence" value="ECO:0007669"/>
    <property type="project" value="UniProtKB-KW"/>
</dbReference>
<gene>
    <name evidence="9" type="primary">murD</name>
    <name evidence="13" type="ORF">Dace_0888</name>
</gene>
<dbReference type="SUPFAM" id="SSF53623">
    <property type="entry name" value="MurD-like peptide ligases, catalytic domain"/>
    <property type="match status" value="1"/>
</dbReference>
<dbReference type="HAMAP" id="MF_00639">
    <property type="entry name" value="MurD"/>
    <property type="match status" value="1"/>
</dbReference>
<evidence type="ECO:0000313" key="14">
    <source>
        <dbReference type="Proteomes" id="UP000005695"/>
    </source>
</evidence>
<dbReference type="PROSITE" id="PS01011">
    <property type="entry name" value="FOLYLPOLYGLU_SYNT_1"/>
    <property type="match status" value="1"/>
</dbReference>
<evidence type="ECO:0000256" key="7">
    <source>
        <dbReference type="ARBA" id="ARBA00022840"/>
    </source>
</evidence>
<evidence type="ECO:0000256" key="5">
    <source>
        <dbReference type="ARBA" id="ARBA00022618"/>
    </source>
</evidence>
<sequence>MTNIAGKRIVVVGAGLSGLAVCRHAISAGADVTLSDRRSAEQIPGLEILDSRVQRDLGGHDDAVFQQADLIVVSPGVPLTVPVLAKAIDRGIPVWGEVEYASRHLTAPVIAITGTNGKSTTTELVGQMLRGCGKRVFVGGNIGVPLIEAAGQDVDYVVVELSSFQLETIDQLHPRYALMLNVSVDHLDRYPDMAAYVAAKKAIFANQTADDIAVLNGEDELVMAMVPGIDSRPVRFSSQRLLEQGISFTQGTIHWCNKGEQCCFNTDELMLSGLHNIENVMAALVPVLLEGCDPEQAWQAACRFTGLPHRMVLVRTLNGVRWYNDSKGTNLGSVEKSVGGLSAPVTLIAGGKDKGGDYRDIRSALQGRVTALVLIGQAADLMEQAWGDLCPIYRAESMEQAVDVAHKVTPSPGQVVLSPGCSSFDMFKSFEERGERFSEAVRALHGKE</sequence>
<evidence type="ECO:0000256" key="9">
    <source>
        <dbReference type="HAMAP-Rule" id="MF_00639"/>
    </source>
</evidence>
<keyword evidence="9 10" id="KW-0133">Cell shape</keyword>
<evidence type="ECO:0000256" key="2">
    <source>
        <dbReference type="ARBA" id="ARBA00004752"/>
    </source>
</evidence>
<dbReference type="InterPro" id="IPR036615">
    <property type="entry name" value="Mur_ligase_C_dom_sf"/>
</dbReference>
<dbReference type="Pfam" id="PF21799">
    <property type="entry name" value="MurD-like_N"/>
    <property type="match status" value="1"/>
</dbReference>
<name>Q1JXB3_DESA6</name>
<dbReference type="RefSeq" id="WP_006001975.1">
    <property type="nucleotide sequence ID" value="NZ_AAEW02000016.1"/>
</dbReference>
<evidence type="ECO:0000313" key="13">
    <source>
        <dbReference type="EMBL" id="EAT14879.1"/>
    </source>
</evidence>
<feature type="domain" description="Mur ligase central" evidence="12">
    <location>
        <begin position="112"/>
        <end position="285"/>
    </location>
</feature>
<dbReference type="AlphaFoldDB" id="Q1JXB3"/>
<keyword evidence="14" id="KW-1185">Reference proteome</keyword>
<keyword evidence="3 9" id="KW-0963">Cytoplasm</keyword>
<comment type="pathway">
    <text evidence="2 9 10">Cell wall biogenesis; peptidoglycan biosynthesis.</text>
</comment>
<dbReference type="EMBL" id="AAEW02000016">
    <property type="protein sequence ID" value="EAT14879.1"/>
    <property type="molecule type" value="Genomic_DNA"/>
</dbReference>
<evidence type="ECO:0000259" key="12">
    <source>
        <dbReference type="Pfam" id="PF08245"/>
    </source>
</evidence>
<keyword evidence="8 9" id="KW-0131">Cell cycle</keyword>
<dbReference type="GO" id="GO:0008764">
    <property type="term" value="F:UDP-N-acetylmuramoylalanine-D-glutamate ligase activity"/>
    <property type="evidence" value="ECO:0007669"/>
    <property type="project" value="UniProtKB-UniRule"/>
</dbReference>
<dbReference type="OrthoDB" id="9809796at2"/>
<dbReference type="SUPFAM" id="SSF53244">
    <property type="entry name" value="MurD-like peptide ligases, peptide-binding domain"/>
    <property type="match status" value="1"/>
</dbReference>
<dbReference type="UniPathway" id="UPA00219"/>
<keyword evidence="4 9" id="KW-0436">Ligase</keyword>
<evidence type="ECO:0000256" key="1">
    <source>
        <dbReference type="ARBA" id="ARBA00004496"/>
    </source>
</evidence>
<keyword evidence="7 9" id="KW-0067">ATP-binding</keyword>
<dbReference type="SUPFAM" id="SSF51984">
    <property type="entry name" value="MurCD N-terminal domain"/>
    <property type="match status" value="1"/>
</dbReference>
<comment type="similarity">
    <text evidence="9">Belongs to the MurCDEF family.</text>
</comment>
<dbReference type="GO" id="GO:0005524">
    <property type="term" value="F:ATP binding"/>
    <property type="evidence" value="ECO:0007669"/>
    <property type="project" value="UniProtKB-UniRule"/>
</dbReference>
<keyword evidence="9 10" id="KW-0961">Cell wall biogenesis/degradation</keyword>
<evidence type="ECO:0000256" key="3">
    <source>
        <dbReference type="ARBA" id="ARBA00022490"/>
    </source>
</evidence>
<dbReference type="Pfam" id="PF08245">
    <property type="entry name" value="Mur_ligase_M"/>
    <property type="match status" value="1"/>
</dbReference>
<accession>Q1JXB3</accession>
<dbReference type="PANTHER" id="PTHR43692">
    <property type="entry name" value="UDP-N-ACETYLMURAMOYLALANINE--D-GLUTAMATE LIGASE"/>
    <property type="match status" value="1"/>
</dbReference>
<feature type="domain" description="Mur ligase C-terminal" evidence="11">
    <location>
        <begin position="309"/>
        <end position="417"/>
    </location>
</feature>
<dbReference type="InterPro" id="IPR036565">
    <property type="entry name" value="Mur-like_cat_sf"/>
</dbReference>
<dbReference type="GO" id="GO:0004326">
    <property type="term" value="F:tetrahydrofolylpolyglutamate synthase activity"/>
    <property type="evidence" value="ECO:0007669"/>
    <property type="project" value="InterPro"/>
</dbReference>
<dbReference type="Gene3D" id="3.40.50.720">
    <property type="entry name" value="NAD(P)-binding Rossmann-like Domain"/>
    <property type="match status" value="1"/>
</dbReference>
<proteinExistence type="inferred from homology"/>
<reference evidence="13" key="2">
    <citation type="submission" date="2006-05" db="EMBL/GenBank/DDBJ databases">
        <title>Sequencing of the draft genome and assembly of Desulfuromonas acetoxidans DSM 684.</title>
        <authorList>
            <consortium name="US DOE Joint Genome Institute (JGI-PGF)"/>
            <person name="Copeland A."/>
            <person name="Lucas S."/>
            <person name="Lapidus A."/>
            <person name="Barry K."/>
            <person name="Detter J.C."/>
            <person name="Glavina del Rio T."/>
            <person name="Hammon N."/>
            <person name="Israni S."/>
            <person name="Dalin E."/>
            <person name="Tice H."/>
            <person name="Bruce D."/>
            <person name="Pitluck S."/>
            <person name="Richardson P."/>
        </authorList>
    </citation>
    <scope>NUCLEOTIDE SEQUENCE [LARGE SCALE GENOMIC DNA]</scope>
    <source>
        <strain evidence="13">DSM 684</strain>
    </source>
</reference>
<dbReference type="InterPro" id="IPR004101">
    <property type="entry name" value="Mur_ligase_C"/>
</dbReference>
<evidence type="ECO:0000256" key="6">
    <source>
        <dbReference type="ARBA" id="ARBA00022741"/>
    </source>
</evidence>
<comment type="caution">
    <text evidence="13">The sequence shown here is derived from an EMBL/GenBank/DDBJ whole genome shotgun (WGS) entry which is preliminary data.</text>
</comment>
<dbReference type="Gene3D" id="3.90.190.20">
    <property type="entry name" value="Mur ligase, C-terminal domain"/>
    <property type="match status" value="1"/>
</dbReference>
<dbReference type="GO" id="GO:0008360">
    <property type="term" value="P:regulation of cell shape"/>
    <property type="evidence" value="ECO:0007669"/>
    <property type="project" value="UniProtKB-KW"/>
</dbReference>
<dbReference type="GO" id="GO:0005737">
    <property type="term" value="C:cytoplasm"/>
    <property type="evidence" value="ECO:0007669"/>
    <property type="project" value="UniProtKB-SubCell"/>
</dbReference>
<keyword evidence="5 9" id="KW-0132">Cell division</keyword>
<dbReference type="Proteomes" id="UP000005695">
    <property type="component" value="Unassembled WGS sequence"/>
</dbReference>